<dbReference type="EnsemblMetazoa" id="PHUM216360-RA">
    <property type="protein sequence ID" value="PHUM216360-PA"/>
    <property type="gene ID" value="PHUM216360"/>
</dbReference>
<name>E0VHV3_PEDHC</name>
<dbReference type="HOGENOM" id="CLU_1397883_0_0_1"/>
<evidence type="ECO:0000313" key="4">
    <source>
        <dbReference type="Proteomes" id="UP000009046"/>
    </source>
</evidence>
<reference evidence="2" key="2">
    <citation type="submission" date="2007-04" db="EMBL/GenBank/DDBJ databases">
        <title>The genome of the human body louse.</title>
        <authorList>
            <consortium name="The Human Body Louse Genome Consortium"/>
            <person name="Kirkness E."/>
            <person name="Walenz B."/>
            <person name="Hass B."/>
            <person name="Bruggner R."/>
            <person name="Strausberg R."/>
        </authorList>
    </citation>
    <scope>NUCLEOTIDE SEQUENCE</scope>
    <source>
        <strain evidence="2">USDA</strain>
    </source>
</reference>
<reference evidence="2" key="1">
    <citation type="submission" date="2007-04" db="EMBL/GenBank/DDBJ databases">
        <title>Annotation of Pediculus humanus corporis strain USDA.</title>
        <authorList>
            <person name="Kirkness E."/>
            <person name="Hannick L."/>
            <person name="Hass B."/>
            <person name="Bruggner R."/>
            <person name="Lawson D."/>
            <person name="Bidwell S."/>
            <person name="Joardar V."/>
            <person name="Caler E."/>
            <person name="Walenz B."/>
            <person name="Inman J."/>
            <person name="Schobel S."/>
            <person name="Galinsky K."/>
            <person name="Amedeo P."/>
            <person name="Strausberg R."/>
        </authorList>
    </citation>
    <scope>NUCLEOTIDE SEQUENCE</scope>
    <source>
        <strain evidence="2">USDA</strain>
    </source>
</reference>
<dbReference type="RefSeq" id="XP_002425697.1">
    <property type="nucleotide sequence ID" value="XM_002425652.1"/>
</dbReference>
<dbReference type="CTD" id="8237503"/>
<dbReference type="EMBL" id="AAZO01002486">
    <property type="status" value="NOT_ANNOTATED_CDS"/>
    <property type="molecule type" value="Genomic_DNA"/>
</dbReference>
<reference evidence="3" key="3">
    <citation type="submission" date="2021-02" db="UniProtKB">
        <authorList>
            <consortium name="EnsemblMetazoa"/>
        </authorList>
    </citation>
    <scope>IDENTIFICATION</scope>
    <source>
        <strain evidence="3">USDA</strain>
    </source>
</reference>
<gene>
    <name evidence="3" type="primary">8237503</name>
    <name evidence="2" type="ORF">Phum_PHUM216360</name>
</gene>
<proteinExistence type="predicted"/>
<dbReference type="Proteomes" id="UP000009046">
    <property type="component" value="Unassembled WGS sequence"/>
</dbReference>
<protein>
    <submittedName>
        <fullName evidence="2 3">Uncharacterized protein</fullName>
    </submittedName>
</protein>
<keyword evidence="4" id="KW-1185">Reference proteome</keyword>
<evidence type="ECO:0000313" key="2">
    <source>
        <dbReference type="EMBL" id="EEB12959.1"/>
    </source>
</evidence>
<accession>E0VHV3</accession>
<keyword evidence="1" id="KW-0812">Transmembrane</keyword>
<organism>
    <name type="scientific">Pediculus humanus subsp. corporis</name>
    <name type="common">Body louse</name>
    <dbReference type="NCBI Taxonomy" id="121224"/>
    <lineage>
        <taxon>Eukaryota</taxon>
        <taxon>Metazoa</taxon>
        <taxon>Ecdysozoa</taxon>
        <taxon>Arthropoda</taxon>
        <taxon>Hexapoda</taxon>
        <taxon>Insecta</taxon>
        <taxon>Pterygota</taxon>
        <taxon>Neoptera</taxon>
        <taxon>Paraneoptera</taxon>
        <taxon>Psocodea</taxon>
        <taxon>Troctomorpha</taxon>
        <taxon>Phthiraptera</taxon>
        <taxon>Anoplura</taxon>
        <taxon>Pediculidae</taxon>
        <taxon>Pediculus</taxon>
    </lineage>
</organism>
<dbReference type="AlphaFoldDB" id="E0VHV3"/>
<keyword evidence="1" id="KW-1133">Transmembrane helix</keyword>
<dbReference type="InParanoid" id="E0VHV3"/>
<sequence>MSRCVVGKIFTSCRELKNHTEKIFDSLIVGTNLAPHGQFKNPKHETIPILRNYKNVEISSDLKEDCVYAKSQNYLIEYTSSTASKTGRFVNTIIGLRIDRDIIKNESFNDFDGLLTSRVTFVFVPSLNVTDKRSIFWEKIFSTELSENSWLNIFNGFEDEENGEQTNNDTFWCFFILLFTFILMPTMKLIVIDGK</sequence>
<evidence type="ECO:0000313" key="3">
    <source>
        <dbReference type="EnsemblMetazoa" id="PHUM216360-PA"/>
    </source>
</evidence>
<dbReference type="GeneID" id="8237503"/>
<dbReference type="KEGG" id="phu:Phum_PHUM216360"/>
<feature type="transmembrane region" description="Helical" evidence="1">
    <location>
        <begin position="171"/>
        <end position="191"/>
    </location>
</feature>
<dbReference type="VEuPathDB" id="VectorBase:PHUM216360"/>
<dbReference type="EMBL" id="DS235172">
    <property type="protein sequence ID" value="EEB12959.1"/>
    <property type="molecule type" value="Genomic_DNA"/>
</dbReference>
<evidence type="ECO:0000256" key="1">
    <source>
        <dbReference type="SAM" id="Phobius"/>
    </source>
</evidence>
<keyword evidence="1" id="KW-0472">Membrane</keyword>